<reference evidence="9 10" key="1">
    <citation type="submission" date="2024-03" db="EMBL/GenBank/DDBJ databases">
        <title>Natural products discovery in diverse microorganisms through a two-stage MS feature dereplication strategy.</title>
        <authorList>
            <person name="Zhang R."/>
        </authorList>
    </citation>
    <scope>NUCLEOTIDE SEQUENCE [LARGE SCALE GENOMIC DNA]</scope>
    <source>
        <strain evidence="9 10">18930</strain>
    </source>
</reference>
<dbReference type="PANTHER" id="PTHR43386">
    <property type="entry name" value="OLIGOPEPTIDE TRANSPORT SYSTEM PERMEASE PROTEIN APPC"/>
    <property type="match status" value="1"/>
</dbReference>
<gene>
    <name evidence="9" type="ORF">WDS16_27130</name>
</gene>
<dbReference type="InterPro" id="IPR050366">
    <property type="entry name" value="BP-dependent_transpt_permease"/>
</dbReference>
<evidence type="ECO:0000259" key="8">
    <source>
        <dbReference type="PROSITE" id="PS50928"/>
    </source>
</evidence>
<comment type="similarity">
    <text evidence="7">Belongs to the binding-protein-dependent transport system permease family.</text>
</comment>
<evidence type="ECO:0000256" key="2">
    <source>
        <dbReference type="ARBA" id="ARBA00022448"/>
    </source>
</evidence>
<evidence type="ECO:0000256" key="6">
    <source>
        <dbReference type="ARBA" id="ARBA00023136"/>
    </source>
</evidence>
<dbReference type="Pfam" id="PF00528">
    <property type="entry name" value="BPD_transp_1"/>
    <property type="match status" value="1"/>
</dbReference>
<keyword evidence="2 7" id="KW-0813">Transport</keyword>
<comment type="subcellular location">
    <subcellularLocation>
        <location evidence="1 7">Cell membrane</location>
        <topology evidence="1 7">Multi-pass membrane protein</topology>
    </subcellularLocation>
</comment>
<keyword evidence="5 7" id="KW-1133">Transmembrane helix</keyword>
<protein>
    <submittedName>
        <fullName evidence="9">ABC transporter permease</fullName>
    </submittedName>
</protein>
<accession>A0ABZ2PKL8</accession>
<keyword evidence="3" id="KW-1003">Cell membrane</keyword>
<proteinExistence type="inferred from homology"/>
<feature type="transmembrane region" description="Helical" evidence="7">
    <location>
        <begin position="32"/>
        <end position="52"/>
    </location>
</feature>
<dbReference type="EMBL" id="CP147846">
    <property type="protein sequence ID" value="WXG68810.1"/>
    <property type="molecule type" value="Genomic_DNA"/>
</dbReference>
<dbReference type="RefSeq" id="WP_338889236.1">
    <property type="nucleotide sequence ID" value="NZ_CP147846.1"/>
</dbReference>
<keyword evidence="6 7" id="KW-0472">Membrane</keyword>
<feature type="transmembrane region" description="Helical" evidence="7">
    <location>
        <begin position="93"/>
        <end position="118"/>
    </location>
</feature>
<dbReference type="InterPro" id="IPR000515">
    <property type="entry name" value="MetI-like"/>
</dbReference>
<feature type="transmembrane region" description="Helical" evidence="7">
    <location>
        <begin position="130"/>
        <end position="149"/>
    </location>
</feature>
<evidence type="ECO:0000313" key="9">
    <source>
        <dbReference type="EMBL" id="WXG68810.1"/>
    </source>
</evidence>
<feature type="transmembrane region" description="Helical" evidence="7">
    <location>
        <begin position="212"/>
        <end position="233"/>
    </location>
</feature>
<evidence type="ECO:0000256" key="4">
    <source>
        <dbReference type="ARBA" id="ARBA00022692"/>
    </source>
</evidence>
<keyword evidence="4 7" id="KW-0812">Transmembrane</keyword>
<dbReference type="Proteomes" id="UP001432000">
    <property type="component" value="Chromosome"/>
</dbReference>
<evidence type="ECO:0000256" key="5">
    <source>
        <dbReference type="ARBA" id="ARBA00022989"/>
    </source>
</evidence>
<name>A0ABZ2PKL8_9NOCA</name>
<feature type="transmembrane region" description="Helical" evidence="7">
    <location>
        <begin position="253"/>
        <end position="280"/>
    </location>
</feature>
<feature type="transmembrane region" description="Helical" evidence="7">
    <location>
        <begin position="155"/>
        <end position="173"/>
    </location>
</feature>
<evidence type="ECO:0000256" key="3">
    <source>
        <dbReference type="ARBA" id="ARBA00022475"/>
    </source>
</evidence>
<sequence length="295" mass="30287">MTTPAPIPGGTAPIAPRHRPQLPSFVTTRQGATGLLLFIAVLATAAFGPLFAPYDIAEPIGVPGNPPVPGAPLGLDQLGRDVLSRFLNGGAPVILLAAVSVIVAYAVGVQLGMIAGLNHGRFVDSMIMRVVDVFIAFPPLLLLLVLISGSGSSPIVVAGGIALVLFPGVTRIVRSATQEVSTSGFIDAAVVRGESPTAIMYREIFPNIVQTVLADVGIRFSTAIVLAASLNFLGLGSRPPAANWGLMVAENRLIMGSNIWATVAPALMLGVLVISVNLIADAHVKSLGRSKGGAA</sequence>
<evidence type="ECO:0000256" key="7">
    <source>
        <dbReference type="RuleBase" id="RU363032"/>
    </source>
</evidence>
<evidence type="ECO:0000256" key="1">
    <source>
        <dbReference type="ARBA" id="ARBA00004651"/>
    </source>
</evidence>
<dbReference type="SUPFAM" id="SSF161098">
    <property type="entry name" value="MetI-like"/>
    <property type="match status" value="1"/>
</dbReference>
<keyword evidence="10" id="KW-1185">Reference proteome</keyword>
<organism evidence="9 10">
    <name type="scientific">Rhodococcus sovatensis</name>
    <dbReference type="NCBI Taxonomy" id="1805840"/>
    <lineage>
        <taxon>Bacteria</taxon>
        <taxon>Bacillati</taxon>
        <taxon>Actinomycetota</taxon>
        <taxon>Actinomycetes</taxon>
        <taxon>Mycobacteriales</taxon>
        <taxon>Nocardiaceae</taxon>
        <taxon>Rhodococcus</taxon>
    </lineage>
</organism>
<dbReference type="CDD" id="cd06261">
    <property type="entry name" value="TM_PBP2"/>
    <property type="match status" value="1"/>
</dbReference>
<dbReference type="Gene3D" id="1.10.3720.10">
    <property type="entry name" value="MetI-like"/>
    <property type="match status" value="1"/>
</dbReference>
<dbReference type="PANTHER" id="PTHR43386:SF25">
    <property type="entry name" value="PEPTIDE ABC TRANSPORTER PERMEASE PROTEIN"/>
    <property type="match status" value="1"/>
</dbReference>
<dbReference type="PROSITE" id="PS50928">
    <property type="entry name" value="ABC_TM1"/>
    <property type="match status" value="1"/>
</dbReference>
<evidence type="ECO:0000313" key="10">
    <source>
        <dbReference type="Proteomes" id="UP001432000"/>
    </source>
</evidence>
<dbReference type="InterPro" id="IPR035906">
    <property type="entry name" value="MetI-like_sf"/>
</dbReference>
<feature type="domain" description="ABC transmembrane type-1" evidence="8">
    <location>
        <begin position="90"/>
        <end position="280"/>
    </location>
</feature>